<evidence type="ECO:0000313" key="4">
    <source>
        <dbReference type="EMBL" id="EKB47969.1"/>
    </source>
</evidence>
<dbReference type="EMBL" id="AMGM01000078">
    <property type="protein sequence ID" value="EKB47969.1"/>
    <property type="molecule type" value="Genomic_DNA"/>
</dbReference>
<dbReference type="InterPro" id="IPR050904">
    <property type="entry name" value="Adhesion/Biosynth-related"/>
</dbReference>
<dbReference type="SMART" id="SM00554">
    <property type="entry name" value="FAS1"/>
    <property type="match status" value="1"/>
</dbReference>
<accession>K1LUZ2</accession>
<feature type="chain" id="PRO_5003848003" evidence="2">
    <location>
        <begin position="23"/>
        <end position="185"/>
    </location>
</feature>
<evidence type="ECO:0000256" key="1">
    <source>
        <dbReference type="SAM" id="MobiDB-lite"/>
    </source>
</evidence>
<dbReference type="RefSeq" id="WP_009186447.1">
    <property type="nucleotide sequence ID" value="NZ_AMGM01000078.1"/>
</dbReference>
<dbReference type="Proteomes" id="UP000004478">
    <property type="component" value="Unassembled WGS sequence"/>
</dbReference>
<dbReference type="InterPro" id="IPR000782">
    <property type="entry name" value="FAS1_domain"/>
</dbReference>
<dbReference type="AlphaFoldDB" id="K1LUZ2"/>
<dbReference type="PANTHER" id="PTHR10900">
    <property type="entry name" value="PERIOSTIN-RELATED"/>
    <property type="match status" value="1"/>
</dbReference>
<dbReference type="SUPFAM" id="SSF82153">
    <property type="entry name" value="FAS1 domain"/>
    <property type="match status" value="1"/>
</dbReference>
<reference evidence="4 5" key="1">
    <citation type="journal article" date="2012" name="J. Bacteriol.">
        <title>Draft Genome Sequence of Cecembia lonarensis Strain LW9T, Isolated from Lonar Lake, a Haloalkaline Lake in India.</title>
        <authorList>
            <person name="Shivaji S."/>
            <person name="Ara S."/>
            <person name="Singh A."/>
            <person name="Pinnaka A.K."/>
        </authorList>
    </citation>
    <scope>NUCLEOTIDE SEQUENCE [LARGE SCALE GENOMIC DNA]</scope>
    <source>
        <strain evidence="4 5">LW9</strain>
    </source>
</reference>
<keyword evidence="2" id="KW-0732">Signal</keyword>
<feature type="compositionally biased region" description="Polar residues" evidence="1">
    <location>
        <begin position="22"/>
        <end position="41"/>
    </location>
</feature>
<sequence>MKNLIKTLLVVLGLAISAGCGTSESQSGTTNMASSAPSVGQSGVKDDQSNPNVVQIAVSSQDHSTLVAALKAADYVDALTNVGPFTVFAPTNAAFDALPSGTLESLTKKENQRQLRDILEYHVLLGVYRAGDFVNGRRMGTADGRAVEIEVNNDGEVFINGGKIIGTVEASNGIIHVIDKVLVPN</sequence>
<dbReference type="PROSITE" id="PS51257">
    <property type="entry name" value="PROKAR_LIPOPROTEIN"/>
    <property type="match status" value="1"/>
</dbReference>
<dbReference type="PROSITE" id="PS50213">
    <property type="entry name" value="FAS1"/>
    <property type="match status" value="1"/>
</dbReference>
<dbReference type="FunFam" id="2.30.180.10:FF:000014">
    <property type="entry name" value="Stabilin 1"/>
    <property type="match status" value="1"/>
</dbReference>
<proteinExistence type="predicted"/>
<dbReference type="Pfam" id="PF02469">
    <property type="entry name" value="Fasciclin"/>
    <property type="match status" value="1"/>
</dbReference>
<comment type="caution">
    <text evidence="4">The sequence shown here is derived from an EMBL/GenBank/DDBJ whole genome shotgun (WGS) entry which is preliminary data.</text>
</comment>
<dbReference type="GO" id="GO:0005615">
    <property type="term" value="C:extracellular space"/>
    <property type="evidence" value="ECO:0007669"/>
    <property type="project" value="TreeGrafter"/>
</dbReference>
<dbReference type="OrthoDB" id="1119934at2"/>
<feature type="domain" description="FAS1" evidence="3">
    <location>
        <begin position="50"/>
        <end position="182"/>
    </location>
</feature>
<dbReference type="Gene3D" id="2.30.180.10">
    <property type="entry name" value="FAS1 domain"/>
    <property type="match status" value="1"/>
</dbReference>
<name>K1LUZ2_CECL9</name>
<organism evidence="4 5">
    <name type="scientific">Cecembia lonarensis (strain CCUG 58316 / KCTC 22772 / LW9)</name>
    <dbReference type="NCBI Taxonomy" id="1225176"/>
    <lineage>
        <taxon>Bacteria</taxon>
        <taxon>Pseudomonadati</taxon>
        <taxon>Bacteroidota</taxon>
        <taxon>Cytophagia</taxon>
        <taxon>Cytophagales</taxon>
        <taxon>Cyclobacteriaceae</taxon>
        <taxon>Cecembia</taxon>
    </lineage>
</organism>
<feature type="region of interest" description="Disordered" evidence="1">
    <location>
        <begin position="22"/>
        <end position="48"/>
    </location>
</feature>
<evidence type="ECO:0000259" key="3">
    <source>
        <dbReference type="PROSITE" id="PS50213"/>
    </source>
</evidence>
<evidence type="ECO:0000256" key="2">
    <source>
        <dbReference type="SAM" id="SignalP"/>
    </source>
</evidence>
<dbReference type="PANTHER" id="PTHR10900:SF77">
    <property type="entry name" value="FI19380P1"/>
    <property type="match status" value="1"/>
</dbReference>
<dbReference type="InterPro" id="IPR036378">
    <property type="entry name" value="FAS1_dom_sf"/>
</dbReference>
<evidence type="ECO:0000313" key="5">
    <source>
        <dbReference type="Proteomes" id="UP000004478"/>
    </source>
</evidence>
<feature type="signal peptide" evidence="2">
    <location>
        <begin position="1"/>
        <end position="22"/>
    </location>
</feature>
<dbReference type="PATRIC" id="fig|1225176.3.peg.3641"/>
<protein>
    <submittedName>
        <fullName evidence="4">Immunogenic protein MPT70</fullName>
    </submittedName>
</protein>
<gene>
    <name evidence="4" type="ORF">B879_03430</name>
</gene>
<keyword evidence="5" id="KW-1185">Reference proteome</keyword>